<proteinExistence type="predicted"/>
<accession>A0A1H4DKY0</accession>
<evidence type="ECO:0000313" key="1">
    <source>
        <dbReference type="EMBL" id="SEA72872.1"/>
    </source>
</evidence>
<dbReference type="AlphaFoldDB" id="A0A1H4DKY0"/>
<protein>
    <submittedName>
        <fullName evidence="1">Uncharacterized protein</fullName>
    </submittedName>
</protein>
<dbReference type="Proteomes" id="UP000199394">
    <property type="component" value="Unassembled WGS sequence"/>
</dbReference>
<organism evidence="1 2">
    <name type="scientific">Eubacterium aggregans</name>
    <dbReference type="NCBI Taxonomy" id="81409"/>
    <lineage>
        <taxon>Bacteria</taxon>
        <taxon>Bacillati</taxon>
        <taxon>Bacillota</taxon>
        <taxon>Clostridia</taxon>
        <taxon>Eubacteriales</taxon>
        <taxon>Eubacteriaceae</taxon>
        <taxon>Eubacterium</taxon>
    </lineage>
</organism>
<sequence length="57" mass="6229">MSAIHEIPLNQPMADILSAVEADSGRFGLPAGDCLRMRLICEELLATLQDIITNTEM</sequence>
<name>A0A1H4DKY0_9FIRM</name>
<dbReference type="RefSeq" id="WP_176966715.1">
    <property type="nucleotide sequence ID" value="NZ_FNRK01000025.1"/>
</dbReference>
<gene>
    <name evidence="1" type="ORF">SAMN04515656_12514</name>
</gene>
<keyword evidence="2" id="KW-1185">Reference proteome</keyword>
<evidence type="ECO:0000313" key="2">
    <source>
        <dbReference type="Proteomes" id="UP000199394"/>
    </source>
</evidence>
<dbReference type="EMBL" id="FNRK01000025">
    <property type="protein sequence ID" value="SEA72872.1"/>
    <property type="molecule type" value="Genomic_DNA"/>
</dbReference>
<reference evidence="1 2" key="1">
    <citation type="submission" date="2016-10" db="EMBL/GenBank/DDBJ databases">
        <authorList>
            <person name="de Groot N.N."/>
        </authorList>
    </citation>
    <scope>NUCLEOTIDE SEQUENCE [LARGE SCALE GENOMIC DNA]</scope>
    <source>
        <strain evidence="1 2">SR12</strain>
    </source>
</reference>